<evidence type="ECO:0000256" key="1">
    <source>
        <dbReference type="ARBA" id="ARBA00006217"/>
    </source>
</evidence>
<keyword evidence="4 9" id="KW-0479">Metal-binding</keyword>
<dbReference type="SMART" id="SM00947">
    <property type="entry name" value="Pro_CA"/>
    <property type="match status" value="1"/>
</dbReference>
<dbReference type="PANTHER" id="PTHR11002:SF76">
    <property type="entry name" value="CARBONIC ANHYDRASE"/>
    <property type="match status" value="1"/>
</dbReference>
<dbReference type="OrthoDB" id="9797527at2"/>
<dbReference type="CDD" id="cd00884">
    <property type="entry name" value="beta_CA_cladeB"/>
    <property type="match status" value="1"/>
</dbReference>
<gene>
    <name evidence="11" type="ORF">SAMN05661003_12114</name>
</gene>
<comment type="function">
    <text evidence="10">Reversible hydration of carbon dioxide.</text>
</comment>
<organism evidence="11 12">
    <name type="scientific">Desulfuromonas thiophila</name>
    <dbReference type="NCBI Taxonomy" id="57664"/>
    <lineage>
        <taxon>Bacteria</taxon>
        <taxon>Pseudomonadati</taxon>
        <taxon>Thermodesulfobacteriota</taxon>
        <taxon>Desulfuromonadia</taxon>
        <taxon>Desulfuromonadales</taxon>
        <taxon>Desulfuromonadaceae</taxon>
        <taxon>Desulfuromonas</taxon>
    </lineage>
</organism>
<comment type="similarity">
    <text evidence="1 10">Belongs to the beta-class carbonic anhydrase family.</text>
</comment>
<evidence type="ECO:0000256" key="3">
    <source>
        <dbReference type="ARBA" id="ARBA00014628"/>
    </source>
</evidence>
<evidence type="ECO:0000256" key="6">
    <source>
        <dbReference type="ARBA" id="ARBA00023239"/>
    </source>
</evidence>
<dbReference type="RefSeq" id="WP_092080394.1">
    <property type="nucleotide sequence ID" value="NZ_CALFZY010000036.1"/>
</dbReference>
<dbReference type="InterPro" id="IPR015892">
    <property type="entry name" value="Carbonic_anhydrase_CS"/>
</dbReference>
<dbReference type="GO" id="GO:0015976">
    <property type="term" value="P:carbon utilization"/>
    <property type="evidence" value="ECO:0007669"/>
    <property type="project" value="InterPro"/>
</dbReference>
<sequence length="215" mass="24208">MNDLDTLVAGFRRFQENYFTEDTALFDRLKQGQEPRTLVICCSDSRVDPCLLTDAAPGDLFVVRNVAGLVPPYEPDCHYHGVSAALEYAVKVLEVQHVLLIGHSQCGGINGLMNQRAGQADNEFINRWVQIAQPAREAVEQALADKPQQLRERACEQAALLLSLENLLTFPWVLQRVQQRQLALHAWYVDIQSGALLHYNARRGQFETLVQQPAL</sequence>
<comment type="catalytic activity">
    <reaction evidence="8 10">
        <text>hydrogencarbonate + H(+) = CO2 + H2O</text>
        <dbReference type="Rhea" id="RHEA:10748"/>
        <dbReference type="ChEBI" id="CHEBI:15377"/>
        <dbReference type="ChEBI" id="CHEBI:15378"/>
        <dbReference type="ChEBI" id="CHEBI:16526"/>
        <dbReference type="ChEBI" id="CHEBI:17544"/>
        <dbReference type="EC" id="4.2.1.1"/>
    </reaction>
</comment>
<dbReference type="InterPro" id="IPR001765">
    <property type="entry name" value="Carbonic_anhydrase"/>
</dbReference>
<dbReference type="Pfam" id="PF00484">
    <property type="entry name" value="Pro_CA"/>
    <property type="match status" value="1"/>
</dbReference>
<dbReference type="PANTHER" id="PTHR11002">
    <property type="entry name" value="CARBONIC ANHYDRASE"/>
    <property type="match status" value="1"/>
</dbReference>
<evidence type="ECO:0000256" key="5">
    <source>
        <dbReference type="ARBA" id="ARBA00022833"/>
    </source>
</evidence>
<reference evidence="12" key="1">
    <citation type="submission" date="2016-10" db="EMBL/GenBank/DDBJ databases">
        <authorList>
            <person name="Varghese N."/>
            <person name="Submissions S."/>
        </authorList>
    </citation>
    <scope>NUCLEOTIDE SEQUENCE [LARGE SCALE GENOMIC DNA]</scope>
    <source>
        <strain evidence="12">DSM 8987</strain>
    </source>
</reference>
<comment type="cofactor">
    <cofactor evidence="9">
        <name>Zn(2+)</name>
        <dbReference type="ChEBI" id="CHEBI:29105"/>
    </cofactor>
    <text evidence="9">Binds 1 zinc ion per subunit.</text>
</comment>
<dbReference type="EMBL" id="FNAQ01000021">
    <property type="protein sequence ID" value="SDE63913.1"/>
    <property type="molecule type" value="Genomic_DNA"/>
</dbReference>
<dbReference type="Proteomes" id="UP000243205">
    <property type="component" value="Unassembled WGS sequence"/>
</dbReference>
<evidence type="ECO:0000256" key="7">
    <source>
        <dbReference type="ARBA" id="ARBA00031969"/>
    </source>
</evidence>
<evidence type="ECO:0000313" key="11">
    <source>
        <dbReference type="EMBL" id="SDE63913.1"/>
    </source>
</evidence>
<keyword evidence="6 10" id="KW-0456">Lyase</keyword>
<dbReference type="FunFam" id="3.40.1050.10:FF:000003">
    <property type="entry name" value="Carbonic anhydrase"/>
    <property type="match status" value="1"/>
</dbReference>
<dbReference type="InterPro" id="IPR045066">
    <property type="entry name" value="Beta_CA_cladeB"/>
</dbReference>
<feature type="binding site" evidence="9">
    <location>
        <position position="103"/>
    </location>
    <ligand>
        <name>Zn(2+)</name>
        <dbReference type="ChEBI" id="CHEBI:29105"/>
    </ligand>
</feature>
<dbReference type="InterPro" id="IPR036874">
    <property type="entry name" value="Carbonic_anhydrase_sf"/>
</dbReference>
<dbReference type="SUPFAM" id="SSF53056">
    <property type="entry name" value="beta-carbonic anhydrase, cab"/>
    <property type="match status" value="1"/>
</dbReference>
<dbReference type="EC" id="4.2.1.1" evidence="2 10"/>
<proteinExistence type="inferred from homology"/>
<accession>A0A1G7EJP7</accession>
<keyword evidence="5 9" id="KW-0862">Zinc</keyword>
<evidence type="ECO:0000256" key="10">
    <source>
        <dbReference type="RuleBase" id="RU003956"/>
    </source>
</evidence>
<dbReference type="STRING" id="57664.SAMN05661003_12114"/>
<keyword evidence="12" id="KW-1185">Reference proteome</keyword>
<evidence type="ECO:0000256" key="9">
    <source>
        <dbReference type="PIRSR" id="PIRSR601765-1"/>
    </source>
</evidence>
<dbReference type="PROSITE" id="PS00704">
    <property type="entry name" value="PROK_CO2_ANHYDRASE_1"/>
    <property type="match status" value="1"/>
</dbReference>
<evidence type="ECO:0000256" key="8">
    <source>
        <dbReference type="ARBA" id="ARBA00048348"/>
    </source>
</evidence>
<dbReference type="GO" id="GO:0004089">
    <property type="term" value="F:carbonate dehydratase activity"/>
    <property type="evidence" value="ECO:0007669"/>
    <property type="project" value="UniProtKB-UniRule"/>
</dbReference>
<evidence type="ECO:0000256" key="2">
    <source>
        <dbReference type="ARBA" id="ARBA00012925"/>
    </source>
</evidence>
<dbReference type="AlphaFoldDB" id="A0A1G7EJP7"/>
<dbReference type="Gene3D" id="3.40.1050.10">
    <property type="entry name" value="Carbonic anhydrase"/>
    <property type="match status" value="1"/>
</dbReference>
<name>A0A1G7EJP7_9BACT</name>
<evidence type="ECO:0000313" key="12">
    <source>
        <dbReference type="Proteomes" id="UP000243205"/>
    </source>
</evidence>
<dbReference type="PROSITE" id="PS00705">
    <property type="entry name" value="PROK_CO2_ANHYDRASE_2"/>
    <property type="match status" value="1"/>
</dbReference>
<feature type="binding site" evidence="9">
    <location>
        <position position="42"/>
    </location>
    <ligand>
        <name>Zn(2+)</name>
        <dbReference type="ChEBI" id="CHEBI:29105"/>
    </ligand>
</feature>
<feature type="binding site" evidence="9">
    <location>
        <position position="44"/>
    </location>
    <ligand>
        <name>Zn(2+)</name>
        <dbReference type="ChEBI" id="CHEBI:29105"/>
    </ligand>
</feature>
<feature type="binding site" evidence="9">
    <location>
        <position position="106"/>
    </location>
    <ligand>
        <name>Zn(2+)</name>
        <dbReference type="ChEBI" id="CHEBI:29105"/>
    </ligand>
</feature>
<dbReference type="GO" id="GO:0008270">
    <property type="term" value="F:zinc ion binding"/>
    <property type="evidence" value="ECO:0007669"/>
    <property type="project" value="UniProtKB-UniRule"/>
</dbReference>
<protein>
    <recommendedName>
        <fullName evidence="3 10">Carbonic anhydrase</fullName>
        <ecNumber evidence="2 10">4.2.1.1</ecNumber>
    </recommendedName>
    <alternativeName>
        <fullName evidence="7 10">Carbonate dehydratase</fullName>
    </alternativeName>
</protein>
<evidence type="ECO:0000256" key="4">
    <source>
        <dbReference type="ARBA" id="ARBA00022723"/>
    </source>
</evidence>